<proteinExistence type="predicted"/>
<accession>A0A8J3F8J6</accession>
<evidence type="ECO:0000256" key="1">
    <source>
        <dbReference type="ARBA" id="ARBA00023224"/>
    </source>
</evidence>
<dbReference type="Pfam" id="PF05227">
    <property type="entry name" value="CHASE3"/>
    <property type="match status" value="1"/>
</dbReference>
<dbReference type="PROSITE" id="PS50111">
    <property type="entry name" value="CHEMOTAXIS_TRANSDUC_2"/>
    <property type="match status" value="1"/>
</dbReference>
<dbReference type="PANTHER" id="PTHR32089">
    <property type="entry name" value="METHYL-ACCEPTING CHEMOTAXIS PROTEIN MCPB"/>
    <property type="match status" value="1"/>
</dbReference>
<keyword evidence="6" id="KW-1185">Reference proteome</keyword>
<feature type="domain" description="Methyl-accepting transducer" evidence="4">
    <location>
        <begin position="220"/>
        <end position="456"/>
    </location>
</feature>
<dbReference type="InterPro" id="IPR004089">
    <property type="entry name" value="MCPsignal_dom"/>
</dbReference>
<evidence type="ECO:0000256" key="3">
    <source>
        <dbReference type="SAM" id="Phobius"/>
    </source>
</evidence>
<protein>
    <recommendedName>
        <fullName evidence="4">Methyl-accepting transducer domain-containing protein</fullName>
    </recommendedName>
</protein>
<dbReference type="GO" id="GO:0007165">
    <property type="term" value="P:signal transduction"/>
    <property type="evidence" value="ECO:0007669"/>
    <property type="project" value="UniProtKB-KW"/>
</dbReference>
<dbReference type="InterPro" id="IPR007891">
    <property type="entry name" value="CHASE3"/>
</dbReference>
<dbReference type="PANTHER" id="PTHR32089:SF112">
    <property type="entry name" value="LYSOZYME-LIKE PROTEIN-RELATED"/>
    <property type="match status" value="1"/>
</dbReference>
<dbReference type="Proteomes" id="UP000649739">
    <property type="component" value="Unassembled WGS sequence"/>
</dbReference>
<sequence length="493" mass="52796">MTVARQWTFGRRIGVGFAAMVGLTVIVGAMAILAVNVVRSDKDGVIDGAVSRVVNVERLRAISGNQAAQTRGYLLTGDEQSIVRAQQASTEFADQLARLRSSAGISATERGMLDGIEQAMTDYRVGLDRVVAQRRAGVPLDRIGRAFEAEMLPRRVELENRIALLRTQLDRQLVTDRRAADRAAERALLWLLVVVLVTSAVGAVLALYLSRMLSRQIGGVVGHIQSSSAELEAVAVQQANGAREQATAMNEITTTTNELTITSRQIVDTAQRVSRTAEQTAEAARTGDATIDQTRESMIAIRRQVDLIVGHMLELGEKSQQIGVIVELVSELAEQTNILAINATIEASGAGEWGRRFAVVADEIRKLADRTAGSAKEIRALVDDVRGAVNTTVMATETGAKAVDSGAQRFDEVTAAFNRISGMVATTTDAAREIELSTRQQSTAVEQTNVAVGDTARVTQETEVSSTQTRQTASQLAGLAGELMRLVSTKGGG</sequence>
<reference evidence="5" key="2">
    <citation type="submission" date="2020-09" db="EMBL/GenBank/DDBJ databases">
        <authorList>
            <person name="Sun Q."/>
            <person name="Ohkuma M."/>
        </authorList>
    </citation>
    <scope>NUCLEOTIDE SEQUENCE</scope>
    <source>
        <strain evidence="5">JCM 3090</strain>
    </source>
</reference>
<dbReference type="Pfam" id="PF00015">
    <property type="entry name" value="MCPsignal"/>
    <property type="match status" value="1"/>
</dbReference>
<dbReference type="Gene3D" id="1.10.287.950">
    <property type="entry name" value="Methyl-accepting chemotaxis protein"/>
    <property type="match status" value="1"/>
</dbReference>
<reference evidence="5" key="1">
    <citation type="journal article" date="2014" name="Int. J. Syst. Evol. Microbiol.">
        <title>Complete genome sequence of Corynebacterium casei LMG S-19264T (=DSM 44701T), isolated from a smear-ripened cheese.</title>
        <authorList>
            <consortium name="US DOE Joint Genome Institute (JGI-PGF)"/>
            <person name="Walter F."/>
            <person name="Albersmeier A."/>
            <person name="Kalinowski J."/>
            <person name="Ruckert C."/>
        </authorList>
    </citation>
    <scope>NUCLEOTIDE SEQUENCE</scope>
    <source>
        <strain evidence="5">JCM 3090</strain>
    </source>
</reference>
<evidence type="ECO:0000259" key="4">
    <source>
        <dbReference type="PROSITE" id="PS50111"/>
    </source>
</evidence>
<dbReference type="SUPFAM" id="SSF58104">
    <property type="entry name" value="Methyl-accepting chemotaxis protein (MCP) signaling domain"/>
    <property type="match status" value="1"/>
</dbReference>
<dbReference type="GO" id="GO:0016020">
    <property type="term" value="C:membrane"/>
    <property type="evidence" value="ECO:0007669"/>
    <property type="project" value="InterPro"/>
</dbReference>
<keyword evidence="1 2" id="KW-0807">Transducer</keyword>
<gene>
    <name evidence="5" type="ORF">GCM10010123_06050</name>
</gene>
<comment type="caution">
    <text evidence="5">The sequence shown here is derived from an EMBL/GenBank/DDBJ whole genome shotgun (WGS) entry which is preliminary data.</text>
</comment>
<keyword evidence="3" id="KW-0472">Membrane</keyword>
<dbReference type="EMBL" id="BMQB01000001">
    <property type="protein sequence ID" value="GGJ78927.1"/>
    <property type="molecule type" value="Genomic_DNA"/>
</dbReference>
<organism evidence="5 6">
    <name type="scientific">Pilimelia anulata</name>
    <dbReference type="NCBI Taxonomy" id="53371"/>
    <lineage>
        <taxon>Bacteria</taxon>
        <taxon>Bacillati</taxon>
        <taxon>Actinomycetota</taxon>
        <taxon>Actinomycetes</taxon>
        <taxon>Micromonosporales</taxon>
        <taxon>Micromonosporaceae</taxon>
        <taxon>Pilimelia</taxon>
    </lineage>
</organism>
<name>A0A8J3F8J6_9ACTN</name>
<keyword evidence="3" id="KW-0812">Transmembrane</keyword>
<evidence type="ECO:0000256" key="2">
    <source>
        <dbReference type="PROSITE-ProRule" id="PRU00284"/>
    </source>
</evidence>
<dbReference type="AlphaFoldDB" id="A0A8J3F8J6"/>
<evidence type="ECO:0000313" key="5">
    <source>
        <dbReference type="EMBL" id="GGJ78927.1"/>
    </source>
</evidence>
<feature type="transmembrane region" description="Helical" evidence="3">
    <location>
        <begin position="187"/>
        <end position="209"/>
    </location>
</feature>
<dbReference type="SMART" id="SM00283">
    <property type="entry name" value="MA"/>
    <property type="match status" value="1"/>
</dbReference>
<keyword evidence="3" id="KW-1133">Transmembrane helix</keyword>
<evidence type="ECO:0000313" key="6">
    <source>
        <dbReference type="Proteomes" id="UP000649739"/>
    </source>
</evidence>
<feature type="transmembrane region" description="Helical" evidence="3">
    <location>
        <begin position="15"/>
        <end position="38"/>
    </location>
</feature>